<accession>A0A4Q6XQ48</accession>
<dbReference type="Proteomes" id="UP000292855">
    <property type="component" value="Unassembled WGS sequence"/>
</dbReference>
<gene>
    <name evidence="1" type="ORF">EWE74_15605</name>
</gene>
<evidence type="ECO:0000313" key="2">
    <source>
        <dbReference type="Proteomes" id="UP000292855"/>
    </source>
</evidence>
<dbReference type="EMBL" id="SGIT01000003">
    <property type="protein sequence ID" value="RZF58749.1"/>
    <property type="molecule type" value="Genomic_DNA"/>
</dbReference>
<dbReference type="RefSeq" id="WP_130142534.1">
    <property type="nucleotide sequence ID" value="NZ_SGIT01000003.1"/>
</dbReference>
<dbReference type="OrthoDB" id="5510929at2"/>
<comment type="caution">
    <text evidence="1">The sequence shown here is derived from an EMBL/GenBank/DDBJ whole genome shotgun (WGS) entry which is preliminary data.</text>
</comment>
<dbReference type="PROSITE" id="PS51257">
    <property type="entry name" value="PROKAR_LIPOPROTEIN"/>
    <property type="match status" value="1"/>
</dbReference>
<keyword evidence="2" id="KW-1185">Reference proteome</keyword>
<reference evidence="1 2" key="1">
    <citation type="submission" date="2019-02" db="EMBL/GenBank/DDBJ databases">
        <authorList>
            <person name="Li Y."/>
        </authorList>
    </citation>
    <scope>NUCLEOTIDE SEQUENCE [LARGE SCALE GENOMIC DNA]</scope>
    <source>
        <strain evidence="1 2">30C10-4-7</strain>
    </source>
</reference>
<organism evidence="1 2">
    <name type="scientific">Sphingobacterium corticibacterium</name>
    <dbReference type="NCBI Taxonomy" id="2484746"/>
    <lineage>
        <taxon>Bacteria</taxon>
        <taxon>Pseudomonadati</taxon>
        <taxon>Bacteroidota</taxon>
        <taxon>Sphingobacteriia</taxon>
        <taxon>Sphingobacteriales</taxon>
        <taxon>Sphingobacteriaceae</taxon>
        <taxon>Sphingobacterium</taxon>
    </lineage>
</organism>
<protein>
    <submittedName>
        <fullName evidence="1">Uncharacterized protein</fullName>
    </submittedName>
</protein>
<proteinExistence type="predicted"/>
<evidence type="ECO:0000313" key="1">
    <source>
        <dbReference type="EMBL" id="RZF58749.1"/>
    </source>
</evidence>
<name>A0A4Q6XQ48_9SPHI</name>
<dbReference type="AlphaFoldDB" id="A0A4Q6XQ48"/>
<sequence>MRYFIILLLLGLTVSSCYKLEDLTPNYEDGHSTIVYDLPGDTLATDGWEHQLENEDLFIRQRYYNSPWTDSIRFFPLDNELINGAINVNSSSENDIRWLNPSSSHPVAVVENDAYLNTTDNFHYIRRSDSWYQMEINVDFADTLQVDEDYEVNWRGFMAQAPRNPDMNWAYRNNRNNRVYVYNGIAWEVLVRSANYRNNMDFIEVQFSRSGKEAGLYSPLLFRFSDHWQHFLRDNADSLRYLRTDEWDLAFTGEFNGVVFLNNGQAKLSPASGSPLRHAIIMYEYGYDFMDEAPEDEFFDNRPADQMQITYDSQYGPGINSWFELGTTGIGKPFPYRAYYLRLQQPAGSTHKYLYGKLQLISMYKGAPEVLTDRNWPSPYMTFRYFIQKDGSRNLRTKD</sequence>